<dbReference type="EMBL" id="JACHDO010000001">
    <property type="protein sequence ID" value="MBB5494021.1"/>
    <property type="molecule type" value="Genomic_DNA"/>
</dbReference>
<evidence type="ECO:0000256" key="5">
    <source>
        <dbReference type="SAM" id="MobiDB-lite"/>
    </source>
</evidence>
<dbReference type="PANTHER" id="PTHR30055:SF148">
    <property type="entry name" value="TETR-FAMILY TRANSCRIPTIONAL REGULATOR"/>
    <property type="match status" value="1"/>
</dbReference>
<dbReference type="Proteomes" id="UP000579647">
    <property type="component" value="Unassembled WGS sequence"/>
</dbReference>
<accession>A0A840WM00</accession>
<dbReference type="PROSITE" id="PS50977">
    <property type="entry name" value="HTH_TETR_2"/>
    <property type="match status" value="1"/>
</dbReference>
<comment type="caution">
    <text evidence="7">The sequence shown here is derived from an EMBL/GenBank/DDBJ whole genome shotgun (WGS) entry which is preliminary data.</text>
</comment>
<proteinExistence type="predicted"/>
<dbReference type="Pfam" id="PF16859">
    <property type="entry name" value="TetR_C_11"/>
    <property type="match status" value="1"/>
</dbReference>
<dbReference type="SUPFAM" id="SSF46689">
    <property type="entry name" value="Homeodomain-like"/>
    <property type="match status" value="1"/>
</dbReference>
<name>A0A840WM00_9ACTN</name>
<feature type="DNA-binding region" description="H-T-H motif" evidence="4">
    <location>
        <begin position="43"/>
        <end position="62"/>
    </location>
</feature>
<keyword evidence="8" id="KW-1185">Reference proteome</keyword>
<feature type="region of interest" description="Disordered" evidence="5">
    <location>
        <begin position="1"/>
        <end position="21"/>
    </location>
</feature>
<evidence type="ECO:0000259" key="6">
    <source>
        <dbReference type="PROSITE" id="PS50977"/>
    </source>
</evidence>
<dbReference type="InterPro" id="IPR011075">
    <property type="entry name" value="TetR_C"/>
</dbReference>
<reference evidence="7 8" key="1">
    <citation type="submission" date="2020-08" db="EMBL/GenBank/DDBJ databases">
        <title>Sequencing the genomes of 1000 actinobacteria strains.</title>
        <authorList>
            <person name="Klenk H.-P."/>
        </authorList>
    </citation>
    <scope>NUCLEOTIDE SEQUENCE [LARGE SCALE GENOMIC DNA]</scope>
    <source>
        <strain evidence="7 8">DSM 44598</strain>
    </source>
</reference>
<dbReference type="InterPro" id="IPR050109">
    <property type="entry name" value="HTH-type_TetR-like_transc_reg"/>
</dbReference>
<dbReference type="RefSeq" id="WP_184367087.1">
    <property type="nucleotide sequence ID" value="NZ_BAAAKM010000087.1"/>
</dbReference>
<organism evidence="7 8">
    <name type="scientific">Nocardiopsis metallicus</name>
    <dbReference type="NCBI Taxonomy" id="179819"/>
    <lineage>
        <taxon>Bacteria</taxon>
        <taxon>Bacillati</taxon>
        <taxon>Actinomycetota</taxon>
        <taxon>Actinomycetes</taxon>
        <taxon>Streptosporangiales</taxon>
        <taxon>Nocardiopsidaceae</taxon>
        <taxon>Nocardiopsis</taxon>
    </lineage>
</organism>
<dbReference type="AlphaFoldDB" id="A0A840WM00"/>
<dbReference type="SUPFAM" id="SSF48498">
    <property type="entry name" value="Tetracyclin repressor-like, C-terminal domain"/>
    <property type="match status" value="1"/>
</dbReference>
<evidence type="ECO:0000256" key="4">
    <source>
        <dbReference type="PROSITE-ProRule" id="PRU00335"/>
    </source>
</evidence>
<feature type="compositionally biased region" description="Basic and acidic residues" evidence="5">
    <location>
        <begin position="8"/>
        <end position="17"/>
    </location>
</feature>
<dbReference type="PANTHER" id="PTHR30055">
    <property type="entry name" value="HTH-TYPE TRANSCRIPTIONAL REGULATOR RUTR"/>
    <property type="match status" value="1"/>
</dbReference>
<dbReference type="Gene3D" id="1.10.10.60">
    <property type="entry name" value="Homeodomain-like"/>
    <property type="match status" value="1"/>
</dbReference>
<evidence type="ECO:0000313" key="7">
    <source>
        <dbReference type="EMBL" id="MBB5494021.1"/>
    </source>
</evidence>
<feature type="domain" description="HTH tetR-type" evidence="6">
    <location>
        <begin position="20"/>
        <end position="80"/>
    </location>
</feature>
<keyword evidence="3" id="KW-0804">Transcription</keyword>
<protein>
    <submittedName>
        <fullName evidence="7">AcrR family transcriptional regulator</fullName>
    </submittedName>
</protein>
<dbReference type="InterPro" id="IPR009057">
    <property type="entry name" value="Homeodomain-like_sf"/>
</dbReference>
<keyword evidence="2 4" id="KW-0238">DNA-binding</keyword>
<evidence type="ECO:0000313" key="8">
    <source>
        <dbReference type="Proteomes" id="UP000579647"/>
    </source>
</evidence>
<gene>
    <name evidence="7" type="ORF">HNR07_005158</name>
</gene>
<evidence type="ECO:0000256" key="2">
    <source>
        <dbReference type="ARBA" id="ARBA00023125"/>
    </source>
</evidence>
<dbReference type="Pfam" id="PF00440">
    <property type="entry name" value="TetR_N"/>
    <property type="match status" value="1"/>
</dbReference>
<keyword evidence="1" id="KW-0805">Transcription regulation</keyword>
<dbReference type="Gene3D" id="1.10.357.10">
    <property type="entry name" value="Tetracycline Repressor, domain 2"/>
    <property type="match status" value="1"/>
</dbReference>
<evidence type="ECO:0000256" key="3">
    <source>
        <dbReference type="ARBA" id="ARBA00023163"/>
    </source>
</evidence>
<dbReference type="GO" id="GO:0003700">
    <property type="term" value="F:DNA-binding transcription factor activity"/>
    <property type="evidence" value="ECO:0007669"/>
    <property type="project" value="TreeGrafter"/>
</dbReference>
<evidence type="ECO:0000256" key="1">
    <source>
        <dbReference type="ARBA" id="ARBA00023015"/>
    </source>
</evidence>
<dbReference type="InterPro" id="IPR001647">
    <property type="entry name" value="HTH_TetR"/>
</dbReference>
<dbReference type="GO" id="GO:0000976">
    <property type="term" value="F:transcription cis-regulatory region binding"/>
    <property type="evidence" value="ECO:0007669"/>
    <property type="project" value="TreeGrafter"/>
</dbReference>
<sequence length="203" mass="22484">MADNTAEQNRRAPDPRRRSQRARNAIIDAAAELLGEVGYARLTMEAIAARAKVGKQTIYRWWPSKAAVVFEVFTRLTGAEAGLPLPDTGDLAADLKTVFRATVDEFADPAMDRTTRAFTAEVQHDEEFARAVTERLIQPNSEAVRARLRSGQDAGQLAPDADLDLAVEMLNGPINHRWLLRTGPLTHEYVDRLVGTVLRGLRP</sequence>
<dbReference type="InterPro" id="IPR036271">
    <property type="entry name" value="Tet_transcr_reg_TetR-rel_C_sf"/>
</dbReference>
<dbReference type="PRINTS" id="PR00455">
    <property type="entry name" value="HTHTETR"/>
</dbReference>